<accession>A0A6G8Q3U4</accession>
<feature type="transmembrane region" description="Helical" evidence="1">
    <location>
        <begin position="34"/>
        <end position="51"/>
    </location>
</feature>
<keyword evidence="3" id="KW-1185">Reference proteome</keyword>
<evidence type="ECO:0000313" key="3">
    <source>
        <dbReference type="Proteomes" id="UP000502706"/>
    </source>
</evidence>
<dbReference type="AlphaFoldDB" id="A0A6G8Q3U4"/>
<keyword evidence="1" id="KW-0472">Membrane</keyword>
<keyword evidence="1" id="KW-1133">Transmembrane helix</keyword>
<feature type="transmembrane region" description="Helical" evidence="1">
    <location>
        <begin position="9"/>
        <end position="28"/>
    </location>
</feature>
<proteinExistence type="predicted"/>
<dbReference type="RefSeq" id="WP_166398857.1">
    <property type="nucleotide sequence ID" value="NZ_CP045122.1"/>
</dbReference>
<geneLocation type="plasmid" evidence="2 3">
    <name>unnamed1</name>
</geneLocation>
<evidence type="ECO:0000313" key="2">
    <source>
        <dbReference type="EMBL" id="QIN81142.1"/>
    </source>
</evidence>
<name>A0A6G8Q3U4_9ACTN</name>
<dbReference type="KEGG" id="rmar:GBA65_22170"/>
<organism evidence="2 3">
    <name type="scientific">Rubrobacter marinus</name>
    <dbReference type="NCBI Taxonomy" id="2653852"/>
    <lineage>
        <taxon>Bacteria</taxon>
        <taxon>Bacillati</taxon>
        <taxon>Actinomycetota</taxon>
        <taxon>Rubrobacteria</taxon>
        <taxon>Rubrobacterales</taxon>
        <taxon>Rubrobacteraceae</taxon>
        <taxon>Rubrobacter</taxon>
    </lineage>
</organism>
<evidence type="ECO:0000256" key="1">
    <source>
        <dbReference type="SAM" id="Phobius"/>
    </source>
</evidence>
<reference evidence="2 3" key="1">
    <citation type="submission" date="2019-10" db="EMBL/GenBank/DDBJ databases">
        <title>Rubrobacter sp nov SCSIO 52915 isolated from a deep-sea sediment in the South China Sea.</title>
        <authorList>
            <person name="Chen R.W."/>
        </authorList>
    </citation>
    <scope>NUCLEOTIDE SEQUENCE [LARGE SCALE GENOMIC DNA]</scope>
    <source>
        <strain evidence="2 3">SCSIO 52915</strain>
        <plasmid evidence="2 3">unnamed1</plasmid>
    </source>
</reference>
<gene>
    <name evidence="2" type="ORF">GBA65_22170</name>
</gene>
<feature type="transmembrane region" description="Helical" evidence="1">
    <location>
        <begin position="58"/>
        <end position="78"/>
    </location>
</feature>
<keyword evidence="2" id="KW-0614">Plasmid</keyword>
<dbReference type="Proteomes" id="UP000502706">
    <property type="component" value="Plasmid unnamed1"/>
</dbReference>
<protein>
    <submittedName>
        <fullName evidence="2">Uncharacterized protein</fullName>
    </submittedName>
</protein>
<keyword evidence="1" id="KW-0812">Transmembrane</keyword>
<sequence>MTGAPNGDFAAAIVGVVLAILALALHLFSGDLPSDVAALGAAVAFLLVGALQKRRRGSWTGVAFSALAASAFAAFAAFV</sequence>
<dbReference type="EMBL" id="CP045122">
    <property type="protein sequence ID" value="QIN81142.1"/>
    <property type="molecule type" value="Genomic_DNA"/>
</dbReference>